<organism evidence="1 2">
    <name type="scientific">Massilia agilis</name>
    <dbReference type="NCBI Taxonomy" id="1811226"/>
    <lineage>
        <taxon>Bacteria</taxon>
        <taxon>Pseudomonadati</taxon>
        <taxon>Pseudomonadota</taxon>
        <taxon>Betaproteobacteria</taxon>
        <taxon>Burkholderiales</taxon>
        <taxon>Oxalobacteraceae</taxon>
        <taxon>Telluria group</taxon>
        <taxon>Massilia</taxon>
    </lineage>
</organism>
<accession>A0ABT2D6W6</accession>
<keyword evidence="2" id="KW-1185">Reference proteome</keyword>
<dbReference type="InterPro" id="IPR024965">
    <property type="entry name" value="Putative_integrase"/>
</dbReference>
<proteinExistence type="predicted"/>
<sequence length="248" mass="29048">MEDDRQLMRVQRLYPELEEWRTYAAQWYGIVEGNFAIACAGINRFINYLAKNQLFPRPADYFLRKNAKLIPSFFECECAQSDHGAAMNNCVADFLDWVLIQPEFADLDEDSPTTLPIFRSPLNRVNRAEHRPRRGSESNKQVMPYWMIHDLRRRVAQGPYFRDWVWAQGLAGKANVFGDKESSDLFPADEARLDKSDRDCVWRIRQRIDKGSVLEMWSPVRWVACLLKLQITARMGQIWTRLPSTMHS</sequence>
<evidence type="ECO:0000313" key="1">
    <source>
        <dbReference type="EMBL" id="MCS0807054.1"/>
    </source>
</evidence>
<dbReference type="Pfam" id="PF13009">
    <property type="entry name" value="Integrase_2"/>
    <property type="match status" value="1"/>
</dbReference>
<evidence type="ECO:0000313" key="2">
    <source>
        <dbReference type="Proteomes" id="UP001206126"/>
    </source>
</evidence>
<dbReference type="RefSeq" id="WP_258820837.1">
    <property type="nucleotide sequence ID" value="NZ_JANUHB010000001.1"/>
</dbReference>
<name>A0ABT2D6W6_9BURK</name>
<comment type="caution">
    <text evidence="1">The sequence shown here is derived from an EMBL/GenBank/DDBJ whole genome shotgun (WGS) entry which is preliminary data.</text>
</comment>
<gene>
    <name evidence="1" type="ORF">NX774_03860</name>
</gene>
<reference evidence="1 2" key="1">
    <citation type="submission" date="2022-08" db="EMBL/GenBank/DDBJ databases">
        <title>Reclassification of Massilia species as members of the genera Telluria, Duganella, Pseudoduganella, Mokoshia gen. nov. and Zemynaea gen. nov. using orthogonal and non-orthogonal genome-based approaches.</title>
        <authorList>
            <person name="Bowman J.P."/>
        </authorList>
    </citation>
    <scope>NUCLEOTIDE SEQUENCE [LARGE SCALE GENOMIC DNA]</scope>
    <source>
        <strain evidence="1 2">JCM 31605</strain>
    </source>
</reference>
<dbReference type="Proteomes" id="UP001206126">
    <property type="component" value="Unassembled WGS sequence"/>
</dbReference>
<dbReference type="EMBL" id="JANUHB010000001">
    <property type="protein sequence ID" value="MCS0807054.1"/>
    <property type="molecule type" value="Genomic_DNA"/>
</dbReference>
<protein>
    <submittedName>
        <fullName evidence="1">Integrase family protein</fullName>
    </submittedName>
</protein>